<evidence type="ECO:0000313" key="5">
    <source>
        <dbReference type="Proteomes" id="UP000305067"/>
    </source>
</evidence>
<dbReference type="InterPro" id="IPR007743">
    <property type="entry name" value="Immunity-related_GTPase-like"/>
</dbReference>
<dbReference type="InterPro" id="IPR030385">
    <property type="entry name" value="G_IRG_dom"/>
</dbReference>
<organism evidence="4 5">
    <name type="scientific">Pterulicium gracile</name>
    <dbReference type="NCBI Taxonomy" id="1884261"/>
    <lineage>
        <taxon>Eukaryota</taxon>
        <taxon>Fungi</taxon>
        <taxon>Dikarya</taxon>
        <taxon>Basidiomycota</taxon>
        <taxon>Agaricomycotina</taxon>
        <taxon>Agaricomycetes</taxon>
        <taxon>Agaricomycetidae</taxon>
        <taxon>Agaricales</taxon>
        <taxon>Pleurotineae</taxon>
        <taxon>Pterulaceae</taxon>
        <taxon>Pterulicium</taxon>
    </lineage>
</organism>
<feature type="region of interest" description="Disordered" evidence="2">
    <location>
        <begin position="20"/>
        <end position="54"/>
    </location>
</feature>
<evidence type="ECO:0000313" key="4">
    <source>
        <dbReference type="EMBL" id="TFL03805.1"/>
    </source>
</evidence>
<evidence type="ECO:0000256" key="1">
    <source>
        <dbReference type="ARBA" id="ARBA00005429"/>
    </source>
</evidence>
<sequence length="332" mass="36823">MITAAFLSLLDNLSRRKSSISPTQPLAGFTPVDGSVQGSMTTQEPPPESARLLPGRLSIDAPKISSDTHASKDQSQWSCGVDLVANTVDWLKSHWKEKMRPAAWPTWEEYQNALEMTKDPGGRFLHFGIAGTVKSGKSSIINSLRGLSPRDPRAAEIGASECTAVVTRYEDPRPNFPFAWYDIPGSGTASIPAESYFNSQGLFALDCVVVVVSNSFTAHDAQLVRQCAELCIPTYIVRSRSDTAIEDMRKDDPTLDVDQAKALYIREASENIARGLRDFKLEDQRCYLVNKWCMLRVVQGESEPQAEIHESELILDILRECGKRRMPGGWSL</sequence>
<dbReference type="EMBL" id="ML178819">
    <property type="protein sequence ID" value="TFL03805.1"/>
    <property type="molecule type" value="Genomic_DNA"/>
</dbReference>
<keyword evidence="4" id="KW-0378">Hydrolase</keyword>
<comment type="similarity">
    <text evidence="1">Belongs to the TRAFAC class dynamin-like GTPase superfamily. IRG family.</text>
</comment>
<name>A0A5C3QP91_9AGAR</name>
<keyword evidence="5" id="KW-1185">Reference proteome</keyword>
<dbReference type="Gene3D" id="3.40.50.300">
    <property type="entry name" value="P-loop containing nucleotide triphosphate hydrolases"/>
    <property type="match status" value="1"/>
</dbReference>
<evidence type="ECO:0000259" key="3">
    <source>
        <dbReference type="PROSITE" id="PS51716"/>
    </source>
</evidence>
<dbReference type="OrthoDB" id="422720at2759"/>
<dbReference type="GO" id="GO:0016020">
    <property type="term" value="C:membrane"/>
    <property type="evidence" value="ECO:0007669"/>
    <property type="project" value="InterPro"/>
</dbReference>
<dbReference type="SUPFAM" id="SSF52540">
    <property type="entry name" value="P-loop containing nucleoside triphosphate hydrolases"/>
    <property type="match status" value="1"/>
</dbReference>
<dbReference type="GO" id="GO:0005525">
    <property type="term" value="F:GTP binding"/>
    <property type="evidence" value="ECO:0007669"/>
    <property type="project" value="InterPro"/>
</dbReference>
<dbReference type="InterPro" id="IPR027417">
    <property type="entry name" value="P-loop_NTPase"/>
</dbReference>
<dbReference type="AlphaFoldDB" id="A0A5C3QP91"/>
<dbReference type="PROSITE" id="PS51716">
    <property type="entry name" value="G_IRG"/>
    <property type="match status" value="1"/>
</dbReference>
<proteinExistence type="inferred from homology"/>
<dbReference type="Pfam" id="PF05049">
    <property type="entry name" value="IIGP"/>
    <property type="match status" value="1"/>
</dbReference>
<dbReference type="STRING" id="1884261.A0A5C3QP91"/>
<dbReference type="PANTHER" id="PTHR14143:SF1">
    <property type="entry name" value="IRG-TYPE G DOMAIN-CONTAINING PROTEIN"/>
    <property type="match status" value="1"/>
</dbReference>
<reference evidence="4 5" key="1">
    <citation type="journal article" date="2019" name="Nat. Ecol. Evol.">
        <title>Megaphylogeny resolves global patterns of mushroom evolution.</title>
        <authorList>
            <person name="Varga T."/>
            <person name="Krizsan K."/>
            <person name="Foldi C."/>
            <person name="Dima B."/>
            <person name="Sanchez-Garcia M."/>
            <person name="Sanchez-Ramirez S."/>
            <person name="Szollosi G.J."/>
            <person name="Szarkandi J.G."/>
            <person name="Papp V."/>
            <person name="Albert L."/>
            <person name="Andreopoulos W."/>
            <person name="Angelini C."/>
            <person name="Antonin V."/>
            <person name="Barry K.W."/>
            <person name="Bougher N.L."/>
            <person name="Buchanan P."/>
            <person name="Buyck B."/>
            <person name="Bense V."/>
            <person name="Catcheside P."/>
            <person name="Chovatia M."/>
            <person name="Cooper J."/>
            <person name="Damon W."/>
            <person name="Desjardin D."/>
            <person name="Finy P."/>
            <person name="Geml J."/>
            <person name="Haridas S."/>
            <person name="Hughes K."/>
            <person name="Justo A."/>
            <person name="Karasinski D."/>
            <person name="Kautmanova I."/>
            <person name="Kiss B."/>
            <person name="Kocsube S."/>
            <person name="Kotiranta H."/>
            <person name="LaButti K.M."/>
            <person name="Lechner B.E."/>
            <person name="Liimatainen K."/>
            <person name="Lipzen A."/>
            <person name="Lukacs Z."/>
            <person name="Mihaltcheva S."/>
            <person name="Morgado L.N."/>
            <person name="Niskanen T."/>
            <person name="Noordeloos M.E."/>
            <person name="Ohm R.A."/>
            <person name="Ortiz-Santana B."/>
            <person name="Ovrebo C."/>
            <person name="Racz N."/>
            <person name="Riley R."/>
            <person name="Savchenko A."/>
            <person name="Shiryaev A."/>
            <person name="Soop K."/>
            <person name="Spirin V."/>
            <person name="Szebenyi C."/>
            <person name="Tomsovsky M."/>
            <person name="Tulloss R.E."/>
            <person name="Uehling J."/>
            <person name="Grigoriev I.V."/>
            <person name="Vagvolgyi C."/>
            <person name="Papp T."/>
            <person name="Martin F.M."/>
            <person name="Miettinen O."/>
            <person name="Hibbett D.S."/>
            <person name="Nagy L.G."/>
        </authorList>
    </citation>
    <scope>NUCLEOTIDE SEQUENCE [LARGE SCALE GENOMIC DNA]</scope>
    <source>
        <strain evidence="4 5">CBS 309.79</strain>
    </source>
</reference>
<accession>A0A5C3QP91</accession>
<dbReference type="GO" id="GO:0016787">
    <property type="term" value="F:hydrolase activity"/>
    <property type="evidence" value="ECO:0007669"/>
    <property type="project" value="UniProtKB-KW"/>
</dbReference>
<dbReference type="Proteomes" id="UP000305067">
    <property type="component" value="Unassembled WGS sequence"/>
</dbReference>
<protein>
    <submittedName>
        <fullName evidence="4">P-loop containing nucleoside triphosphate hydrolase protein</fullName>
    </submittedName>
</protein>
<dbReference type="PANTHER" id="PTHR14143">
    <property type="entry name" value="INTERFERON-INDUCIBLE GTPASE FAMILY MEMBER"/>
    <property type="match status" value="1"/>
</dbReference>
<gene>
    <name evidence="4" type="ORF">BDV98DRAFT_348390</name>
</gene>
<evidence type="ECO:0000256" key="2">
    <source>
        <dbReference type="SAM" id="MobiDB-lite"/>
    </source>
</evidence>
<feature type="domain" description="IRG-type G" evidence="3">
    <location>
        <begin position="123"/>
        <end position="303"/>
    </location>
</feature>